<reference evidence="5" key="1">
    <citation type="submission" date="2012-07" db="EMBL/GenBank/DDBJ databases">
        <authorList>
            <person name="Cummings C."/>
        </authorList>
    </citation>
    <scope>NUCLEOTIDE SEQUENCE</scope>
    <source>
        <strain evidence="5">1330</strain>
    </source>
</reference>
<sequence length="442" mass="49737">MMTTSERHFPVGGDPRLLSDYAALRDELGKLTHPARPDVDWRRVEQLSLSLFERNGVELQTAAWYTEARLRLLGVPGLNEGLAMLEALITRQWAALWPQPVHARTEIMRHLSQRVQQALRAMSLCYADLGALYQAEQHLTQITAVLERLDLKHVSQMAALREHLHHAAVRLENDACENSAIPYAITPPEPEDELAADNAHRVCVAGPAPQPVRTKASARWQPFMAGMLTMLVAGGALLLGWHIFNPHESAQAQITASLREWPEVTTQTALAPEQAHGLMPEAVIAQTRQRIDWLARQPPARHIRYAGELARQAGALWPRNPEAQALMRQWRQQMRTAALPPRDLDGWHEGMTQLEQLAARLNALDERRGQYLTASELKTRVFTLQQAFAATPPAEELLRQMAHEHQQGAVSPALRVQTEIRLNQLLYRYVLLTSDVPDKVSP</sequence>
<reference evidence="4 7" key="3">
    <citation type="journal article" date="2016" name="Genome Announc.">
        <title>Fully Closed Genome Sequences of Five Type Strains of the Genus Cronobacter and One Cronobacter sakazakii Strain.</title>
        <authorList>
            <person name="Moine D."/>
            <person name="Kassam M."/>
            <person name="Baert L."/>
            <person name="Tang Y."/>
            <person name="Barretto C."/>
            <person name="Ngom Bru C."/>
            <person name="Klijn A."/>
            <person name="Descombes P."/>
        </authorList>
    </citation>
    <scope>NUCLEOTIDE SEQUENCE [LARGE SCALE GENOMIC DNA]</scope>
    <source>
        <strain evidence="4 7">LMG 26250</strain>
    </source>
</reference>
<keyword evidence="1" id="KW-0472">Membrane</keyword>
<gene>
    <name evidence="4" type="ORF">AFK62_07300</name>
    <name evidence="5" type="ORF">BN137_439</name>
</gene>
<protein>
    <submittedName>
        <fullName evidence="4">Type VI secretion protein</fullName>
    </submittedName>
</protein>
<dbReference type="PATRIC" id="fig|1073999.7.peg.1505"/>
<dbReference type="AlphaFoldDB" id="K8A6B5"/>
<feature type="domain" description="ImpA N-terminal" evidence="2">
    <location>
        <begin position="9"/>
        <end position="109"/>
    </location>
</feature>
<dbReference type="Proteomes" id="UP000067320">
    <property type="component" value="Chromosome"/>
</dbReference>
<feature type="domain" description="ImpA C-terminal" evidence="3">
    <location>
        <begin position="288"/>
        <end position="432"/>
    </location>
</feature>
<dbReference type="PANTHER" id="PTHR37024:SF5">
    <property type="entry name" value="IMPA N-TERMINAL DOMAIN-CONTAINING PROTEIN"/>
    <property type="match status" value="1"/>
</dbReference>
<evidence type="ECO:0000313" key="5">
    <source>
        <dbReference type="EMBL" id="CCJ71104.1"/>
    </source>
</evidence>
<dbReference type="InterPro" id="IPR010657">
    <property type="entry name" value="ImpA_N"/>
</dbReference>
<dbReference type="eggNOG" id="COG3515">
    <property type="taxonomic scope" value="Bacteria"/>
</dbReference>
<dbReference type="STRING" id="1073999.AFK62_07300"/>
<dbReference type="EMBL" id="CAKW01000014">
    <property type="protein sequence ID" value="CCJ71104.1"/>
    <property type="molecule type" value="Genomic_DNA"/>
</dbReference>
<accession>K8A6B5</accession>
<evidence type="ECO:0000313" key="6">
    <source>
        <dbReference type="Proteomes" id="UP000009340"/>
    </source>
</evidence>
<evidence type="ECO:0000313" key="7">
    <source>
        <dbReference type="Proteomes" id="UP000067320"/>
    </source>
</evidence>
<feature type="transmembrane region" description="Helical" evidence="1">
    <location>
        <begin position="223"/>
        <end position="244"/>
    </location>
</feature>
<dbReference type="OrthoDB" id="5579595at2"/>
<evidence type="ECO:0000259" key="3">
    <source>
        <dbReference type="Pfam" id="PF12486"/>
    </source>
</evidence>
<evidence type="ECO:0000256" key="1">
    <source>
        <dbReference type="SAM" id="Phobius"/>
    </source>
</evidence>
<dbReference type="EMBL" id="CP012264">
    <property type="protein sequence ID" value="ALB62323.1"/>
    <property type="molecule type" value="Genomic_DNA"/>
</dbReference>
<dbReference type="Proteomes" id="UP000009340">
    <property type="component" value="Unassembled WGS sequence"/>
</dbReference>
<name>K8A6B5_9ENTR</name>
<dbReference type="Pfam" id="PF06812">
    <property type="entry name" value="ImpA_N"/>
    <property type="match status" value="1"/>
</dbReference>
<dbReference type="Pfam" id="PF12486">
    <property type="entry name" value="VasL"/>
    <property type="match status" value="1"/>
</dbReference>
<organism evidence="5 6">
    <name type="scientific">Cronobacter condimenti 1330</name>
    <dbReference type="NCBI Taxonomy" id="1073999"/>
    <lineage>
        <taxon>Bacteria</taxon>
        <taxon>Pseudomonadati</taxon>
        <taxon>Pseudomonadota</taxon>
        <taxon>Gammaproteobacteria</taxon>
        <taxon>Enterobacterales</taxon>
        <taxon>Enterobacteriaceae</taxon>
        <taxon>Cronobacter</taxon>
    </lineage>
</organism>
<evidence type="ECO:0000313" key="4">
    <source>
        <dbReference type="EMBL" id="ALB62323.1"/>
    </source>
</evidence>
<dbReference type="RefSeq" id="WP_007664796.1">
    <property type="nucleotide sequence ID" value="NZ_CAKW01000014.1"/>
</dbReference>
<proteinExistence type="predicted"/>
<evidence type="ECO:0000259" key="2">
    <source>
        <dbReference type="Pfam" id="PF06812"/>
    </source>
</evidence>
<dbReference type="InterPro" id="IPR021069">
    <property type="entry name" value="ImpA_C"/>
</dbReference>
<reference evidence="7" key="2">
    <citation type="submission" date="2015-09" db="EMBL/GenBank/DDBJ databases">
        <title>Cronobacter genome sequencing and assembly.</title>
        <authorList>
            <person name="Descombes P."/>
            <person name="Baert L."/>
            <person name="Ngom-Bru C."/>
            <person name="Barretto C."/>
        </authorList>
    </citation>
    <scope>NUCLEOTIDE SEQUENCE [LARGE SCALE GENOMIC DNA]</scope>
    <source>
        <strain evidence="7">LMG 26250</strain>
    </source>
</reference>
<dbReference type="KEGG" id="ccon:AFK62_07300"/>
<keyword evidence="1" id="KW-0812">Transmembrane</keyword>
<keyword evidence="7" id="KW-1185">Reference proteome</keyword>
<dbReference type="PANTHER" id="PTHR37024">
    <property type="entry name" value="TYPE VI SECRETION SYSTEM DUF2094 AND IMPA-RELATED DOMAIN PROTEIN"/>
    <property type="match status" value="1"/>
</dbReference>
<keyword evidence="1" id="KW-1133">Transmembrane helix</keyword>